<proteinExistence type="inferred from homology"/>
<reference evidence="4 5" key="1">
    <citation type="submission" date="2016-01" db="EMBL/GenBank/DDBJ databases">
        <authorList>
            <person name="Oliw E.H."/>
        </authorList>
    </citation>
    <scope>NUCLEOTIDE SEQUENCE [LARGE SCALE GENOMIC DNA]</scope>
    <source>
        <strain evidence="4">LMG 27134</strain>
    </source>
</reference>
<dbReference type="InterPro" id="IPR034333">
    <property type="entry name" value="GST_Zeta_N"/>
</dbReference>
<gene>
    <name evidence="4" type="ORF">AWB69_02710</name>
</gene>
<dbReference type="InterPro" id="IPR010987">
    <property type="entry name" value="Glutathione-S-Trfase_C-like"/>
</dbReference>
<organism evidence="4 5">
    <name type="scientific">Caballeronia udeis</name>
    <dbReference type="NCBI Taxonomy" id="1232866"/>
    <lineage>
        <taxon>Bacteria</taxon>
        <taxon>Pseudomonadati</taxon>
        <taxon>Pseudomonadota</taxon>
        <taxon>Betaproteobacteria</taxon>
        <taxon>Burkholderiales</taxon>
        <taxon>Burkholderiaceae</taxon>
        <taxon>Caballeronia</taxon>
    </lineage>
</organism>
<dbReference type="OrthoDB" id="509852at2"/>
<evidence type="ECO:0000313" key="5">
    <source>
        <dbReference type="Proteomes" id="UP000054683"/>
    </source>
</evidence>
<dbReference type="FunFam" id="1.20.1050.10:FF:000017">
    <property type="entry name" value="Maleylacetoacetate isomerase"/>
    <property type="match status" value="1"/>
</dbReference>
<dbReference type="Pfam" id="PF13417">
    <property type="entry name" value="GST_N_3"/>
    <property type="match status" value="1"/>
</dbReference>
<dbReference type="SFLD" id="SFLDG00358">
    <property type="entry name" value="Main_(cytGST)"/>
    <property type="match status" value="1"/>
</dbReference>
<dbReference type="InterPro" id="IPR036249">
    <property type="entry name" value="Thioredoxin-like_sf"/>
</dbReference>
<dbReference type="SUPFAM" id="SSF52833">
    <property type="entry name" value="Thioredoxin-like"/>
    <property type="match status" value="1"/>
</dbReference>
<dbReference type="NCBIfam" id="TIGR01262">
    <property type="entry name" value="maiA"/>
    <property type="match status" value="1"/>
</dbReference>
<dbReference type="Gene3D" id="1.20.1050.10">
    <property type="match status" value="1"/>
</dbReference>
<evidence type="ECO:0000256" key="1">
    <source>
        <dbReference type="ARBA" id="ARBA00010007"/>
    </source>
</evidence>
<dbReference type="GO" id="GO:0004364">
    <property type="term" value="F:glutathione transferase activity"/>
    <property type="evidence" value="ECO:0007669"/>
    <property type="project" value="TreeGrafter"/>
</dbReference>
<dbReference type="PANTHER" id="PTHR42673">
    <property type="entry name" value="MALEYLACETOACETATE ISOMERASE"/>
    <property type="match status" value="1"/>
</dbReference>
<comment type="similarity">
    <text evidence="1">Belongs to the GST superfamily. Zeta family.</text>
</comment>
<dbReference type="CDD" id="cd03191">
    <property type="entry name" value="GST_C_Zeta"/>
    <property type="match status" value="1"/>
</dbReference>
<dbReference type="RefSeq" id="WP_062085358.1">
    <property type="nucleotide sequence ID" value="NZ_FCOK02000015.1"/>
</dbReference>
<dbReference type="InterPro" id="IPR004045">
    <property type="entry name" value="Glutathione_S-Trfase_N"/>
</dbReference>
<dbReference type="GO" id="GO:0005737">
    <property type="term" value="C:cytoplasm"/>
    <property type="evidence" value="ECO:0007669"/>
    <property type="project" value="InterPro"/>
</dbReference>
<evidence type="ECO:0000313" key="4">
    <source>
        <dbReference type="EMBL" id="SAL31824.1"/>
    </source>
</evidence>
<name>A0A158GI97_9BURK</name>
<dbReference type="Proteomes" id="UP000054683">
    <property type="component" value="Unassembled WGS sequence"/>
</dbReference>
<accession>A0A158GI97</accession>
<sequence length="233" mass="26333">MTDLIGQYEQYAEEFIVKPVFYNYFRSSASYRVRIALSLKGIPFDYLPIHLNRNGGEQFSPEYRNINPQSLVPVFAEGSFALSQSLAIIEYLDEKFPQPPLLPEAMHERARSREIALTIACDIHPLNNLRVLKALTGEFGLTEDAKHQWIARWIESGFGGVETLLSQSNLRGRFCIGDFPTLADCCLVPQIFNARRFGIDMSHYPTLEAIEAECMKLDAFRAAHPGTQPDSEG</sequence>
<keyword evidence="4" id="KW-0413">Isomerase</keyword>
<dbReference type="CDD" id="cd03042">
    <property type="entry name" value="GST_N_Zeta"/>
    <property type="match status" value="1"/>
</dbReference>
<dbReference type="PROSITE" id="PS50405">
    <property type="entry name" value="GST_CTER"/>
    <property type="match status" value="1"/>
</dbReference>
<feature type="domain" description="GST N-terminal" evidence="2">
    <location>
        <begin position="17"/>
        <end position="100"/>
    </location>
</feature>
<dbReference type="InterPro" id="IPR005955">
    <property type="entry name" value="GST_Zeta"/>
</dbReference>
<dbReference type="PANTHER" id="PTHR42673:SF21">
    <property type="entry name" value="GLUTATHIONE S-TRANSFERASE YFCF"/>
    <property type="match status" value="1"/>
</dbReference>
<dbReference type="SUPFAM" id="SSF47616">
    <property type="entry name" value="GST C-terminal domain-like"/>
    <property type="match status" value="1"/>
</dbReference>
<feature type="domain" description="GST C-terminal" evidence="3">
    <location>
        <begin position="105"/>
        <end position="233"/>
    </location>
</feature>
<evidence type="ECO:0000259" key="3">
    <source>
        <dbReference type="PROSITE" id="PS50405"/>
    </source>
</evidence>
<dbReference type="GO" id="GO:0006559">
    <property type="term" value="P:L-phenylalanine catabolic process"/>
    <property type="evidence" value="ECO:0007669"/>
    <property type="project" value="TreeGrafter"/>
</dbReference>
<dbReference type="Gene3D" id="3.40.30.10">
    <property type="entry name" value="Glutaredoxin"/>
    <property type="match status" value="1"/>
</dbReference>
<dbReference type="GO" id="GO:0016034">
    <property type="term" value="F:maleylacetoacetate isomerase activity"/>
    <property type="evidence" value="ECO:0007669"/>
    <property type="project" value="TreeGrafter"/>
</dbReference>
<dbReference type="EMBL" id="FCOK02000015">
    <property type="protein sequence ID" value="SAL31824.1"/>
    <property type="molecule type" value="Genomic_DNA"/>
</dbReference>
<evidence type="ECO:0000259" key="2">
    <source>
        <dbReference type="PROSITE" id="PS50404"/>
    </source>
</evidence>
<dbReference type="InterPro" id="IPR036282">
    <property type="entry name" value="Glutathione-S-Trfase_C_sf"/>
</dbReference>
<dbReference type="PROSITE" id="PS50404">
    <property type="entry name" value="GST_NTER"/>
    <property type="match status" value="1"/>
</dbReference>
<protein>
    <submittedName>
        <fullName evidence="4">Maleylacetoacetate isomerase</fullName>
    </submittedName>
</protein>
<dbReference type="GO" id="GO:0006749">
    <property type="term" value="P:glutathione metabolic process"/>
    <property type="evidence" value="ECO:0007669"/>
    <property type="project" value="TreeGrafter"/>
</dbReference>
<dbReference type="AlphaFoldDB" id="A0A158GI97"/>
<dbReference type="InterPro" id="IPR040079">
    <property type="entry name" value="Glutathione_S-Trfase"/>
</dbReference>
<dbReference type="SFLD" id="SFLDS00019">
    <property type="entry name" value="Glutathione_Transferase_(cytos"/>
    <property type="match status" value="1"/>
</dbReference>
<dbReference type="InterPro" id="IPR034330">
    <property type="entry name" value="GST_Zeta_C"/>
</dbReference>